<dbReference type="PANTHER" id="PTHR11527">
    <property type="entry name" value="HEAT-SHOCK PROTEIN 20 FAMILY MEMBER"/>
    <property type="match status" value="1"/>
</dbReference>
<dbReference type="InterPro" id="IPR031107">
    <property type="entry name" value="Small_HSP"/>
</dbReference>
<comment type="similarity">
    <text evidence="1 2">Belongs to the small heat shock protein (HSP20) family.</text>
</comment>
<dbReference type="CDD" id="cd06464">
    <property type="entry name" value="ACD_sHsps-like"/>
    <property type="match status" value="1"/>
</dbReference>
<name>A0A7W6CII2_9SPHN</name>
<dbReference type="Gene3D" id="2.60.40.790">
    <property type="match status" value="1"/>
</dbReference>
<keyword evidence="5" id="KW-1185">Reference proteome</keyword>
<evidence type="ECO:0000256" key="1">
    <source>
        <dbReference type="PROSITE-ProRule" id="PRU00285"/>
    </source>
</evidence>
<dbReference type="Pfam" id="PF00011">
    <property type="entry name" value="HSP20"/>
    <property type="match status" value="1"/>
</dbReference>
<reference evidence="4 5" key="1">
    <citation type="submission" date="2020-08" db="EMBL/GenBank/DDBJ databases">
        <title>Genomic Encyclopedia of Type Strains, Phase IV (KMG-IV): sequencing the most valuable type-strain genomes for metagenomic binning, comparative biology and taxonomic classification.</title>
        <authorList>
            <person name="Goeker M."/>
        </authorList>
    </citation>
    <scope>NUCLEOTIDE SEQUENCE [LARGE SCALE GENOMIC DNA]</scope>
    <source>
        <strain evidence="4 5">DSM 27057</strain>
    </source>
</reference>
<dbReference type="InterPro" id="IPR002068">
    <property type="entry name" value="A-crystallin/Hsp20_dom"/>
</dbReference>
<dbReference type="InterPro" id="IPR008978">
    <property type="entry name" value="HSP20-like_chaperone"/>
</dbReference>
<proteinExistence type="inferred from homology"/>
<dbReference type="EMBL" id="JACIDX010000020">
    <property type="protein sequence ID" value="MBB3957181.1"/>
    <property type="molecule type" value="Genomic_DNA"/>
</dbReference>
<evidence type="ECO:0000313" key="5">
    <source>
        <dbReference type="Proteomes" id="UP000548867"/>
    </source>
</evidence>
<evidence type="ECO:0000259" key="3">
    <source>
        <dbReference type="PROSITE" id="PS01031"/>
    </source>
</evidence>
<gene>
    <name evidence="4" type="ORF">GGR38_004155</name>
</gene>
<feature type="domain" description="SHSP" evidence="3">
    <location>
        <begin position="51"/>
        <end position="164"/>
    </location>
</feature>
<dbReference type="PROSITE" id="PS01031">
    <property type="entry name" value="SHSP"/>
    <property type="match status" value="1"/>
</dbReference>
<dbReference type="SUPFAM" id="SSF49764">
    <property type="entry name" value="HSP20-like chaperones"/>
    <property type="match status" value="1"/>
</dbReference>
<evidence type="ECO:0000256" key="2">
    <source>
        <dbReference type="RuleBase" id="RU003616"/>
    </source>
</evidence>
<sequence length="164" mass="18343">MNEQTSVPVLGTKQAVEVKSGGPINWLRGEIDRLFDDLPFGRTMHGLLTFPNISLDTMPVTEMVEKDGGYLLSVEMPGVPEKDISIELDNDVLTISGEKKAETETKEDGYIISERSYGAFRRRFTLPRDVDPASIEAKMKDGVLKLEMKKDKDADQRLRKIAIG</sequence>
<dbReference type="RefSeq" id="WP_183628249.1">
    <property type="nucleotide sequence ID" value="NZ_JACIDX010000020.1"/>
</dbReference>
<comment type="caution">
    <text evidence="4">The sequence shown here is derived from an EMBL/GenBank/DDBJ whole genome shotgun (WGS) entry which is preliminary data.</text>
</comment>
<accession>A0A7W6CII2</accession>
<dbReference type="Proteomes" id="UP000548867">
    <property type="component" value="Unassembled WGS sequence"/>
</dbReference>
<evidence type="ECO:0000313" key="4">
    <source>
        <dbReference type="EMBL" id="MBB3957181.1"/>
    </source>
</evidence>
<protein>
    <submittedName>
        <fullName evidence="4">HSP20 family protein</fullName>
    </submittedName>
</protein>
<organism evidence="4 5">
    <name type="scientific">Novosphingobium sediminicola</name>
    <dbReference type="NCBI Taxonomy" id="563162"/>
    <lineage>
        <taxon>Bacteria</taxon>
        <taxon>Pseudomonadati</taxon>
        <taxon>Pseudomonadota</taxon>
        <taxon>Alphaproteobacteria</taxon>
        <taxon>Sphingomonadales</taxon>
        <taxon>Sphingomonadaceae</taxon>
        <taxon>Novosphingobium</taxon>
    </lineage>
</organism>
<dbReference type="AlphaFoldDB" id="A0A7W6CII2"/>